<comment type="caution">
    <text evidence="5">The sequence shown here is derived from an EMBL/GenBank/DDBJ whole genome shotgun (WGS) entry which is preliminary data.</text>
</comment>
<evidence type="ECO:0000259" key="4">
    <source>
        <dbReference type="PROSITE" id="PS01124"/>
    </source>
</evidence>
<dbReference type="OrthoDB" id="2611870at2"/>
<dbReference type="AlphaFoldDB" id="A0A3P1ALP5"/>
<dbReference type="GO" id="GO:0043565">
    <property type="term" value="F:sequence-specific DNA binding"/>
    <property type="evidence" value="ECO:0007669"/>
    <property type="project" value="InterPro"/>
</dbReference>
<dbReference type="Proteomes" id="UP000268372">
    <property type="component" value="Unassembled WGS sequence"/>
</dbReference>
<feature type="domain" description="HTH araC/xylS-type" evidence="4">
    <location>
        <begin position="181"/>
        <end position="279"/>
    </location>
</feature>
<gene>
    <name evidence="5" type="ORF">EG242_14045</name>
</gene>
<accession>A0A3P1ALP5</accession>
<dbReference type="RefSeq" id="WP_124900494.1">
    <property type="nucleotide sequence ID" value="NZ_RQTJ01000049.1"/>
</dbReference>
<dbReference type="Pfam" id="PF12833">
    <property type="entry name" value="HTH_18"/>
    <property type="match status" value="1"/>
</dbReference>
<dbReference type="InterPro" id="IPR020449">
    <property type="entry name" value="Tscrpt_reg_AraC-type_HTH"/>
</dbReference>
<dbReference type="PANTHER" id="PTHR43280:SF32">
    <property type="entry name" value="TRANSCRIPTIONAL REGULATORY PROTEIN"/>
    <property type="match status" value="1"/>
</dbReference>
<dbReference type="SUPFAM" id="SSF46689">
    <property type="entry name" value="Homeodomain-like"/>
    <property type="match status" value="1"/>
</dbReference>
<sequence length="284" mass="32163">MYQITKELDAAGFSINTVRTVVLRNNGELSFKTLEYFVIYISLKDSCIVVDGNKIRVKANHLAYIAPFKDVVYDSESPDDIIIAFSSSFYERSGKDSFILNSDLFFNSQYNVFTAPTIGNGAEIKKLIVNRLDLYRDKEMGLYIAVAHNCVEILLLDGLLGIQNQLVKPEKINFSYMDVVNRFRVLLQKHFKEEKGVSFYSEKLGVSSQRLSVMTELVLGKGAKKVIVQKVTDEAVKMLQNSVLNISEIAMDLGFADEGNFSAFIKKHYNKTPSEIRDTNQVYL</sequence>
<evidence type="ECO:0000256" key="1">
    <source>
        <dbReference type="ARBA" id="ARBA00023015"/>
    </source>
</evidence>
<dbReference type="InterPro" id="IPR009057">
    <property type="entry name" value="Homeodomain-like_sf"/>
</dbReference>
<reference evidence="5 6" key="1">
    <citation type="submission" date="2018-11" db="EMBL/GenBank/DDBJ databases">
        <title>Flavobacterium sp. nov., YIM 102796 draft genome.</title>
        <authorList>
            <person name="Li G."/>
            <person name="Jiang Y."/>
        </authorList>
    </citation>
    <scope>NUCLEOTIDE SEQUENCE [LARGE SCALE GENOMIC DNA]</scope>
    <source>
        <strain evidence="5 6">YIM 102796</strain>
    </source>
</reference>
<dbReference type="InterPro" id="IPR018060">
    <property type="entry name" value="HTH_AraC"/>
</dbReference>
<dbReference type="PROSITE" id="PS01124">
    <property type="entry name" value="HTH_ARAC_FAMILY_2"/>
    <property type="match status" value="1"/>
</dbReference>
<dbReference type="SMART" id="SM00342">
    <property type="entry name" value="HTH_ARAC"/>
    <property type="match status" value="1"/>
</dbReference>
<dbReference type="EMBL" id="RQTJ01000049">
    <property type="protein sequence ID" value="RRA89857.1"/>
    <property type="molecule type" value="Genomic_DNA"/>
</dbReference>
<dbReference type="PRINTS" id="PR00032">
    <property type="entry name" value="HTHARAC"/>
</dbReference>
<dbReference type="Gene3D" id="1.10.10.60">
    <property type="entry name" value="Homeodomain-like"/>
    <property type="match status" value="1"/>
</dbReference>
<evidence type="ECO:0000256" key="2">
    <source>
        <dbReference type="ARBA" id="ARBA00023125"/>
    </source>
</evidence>
<keyword evidence="1" id="KW-0805">Transcription regulation</keyword>
<keyword evidence="6" id="KW-1185">Reference proteome</keyword>
<evidence type="ECO:0000313" key="5">
    <source>
        <dbReference type="EMBL" id="RRA89857.1"/>
    </source>
</evidence>
<proteinExistence type="predicted"/>
<evidence type="ECO:0000313" key="6">
    <source>
        <dbReference type="Proteomes" id="UP000268372"/>
    </source>
</evidence>
<evidence type="ECO:0000256" key="3">
    <source>
        <dbReference type="ARBA" id="ARBA00023163"/>
    </source>
</evidence>
<dbReference type="PANTHER" id="PTHR43280">
    <property type="entry name" value="ARAC-FAMILY TRANSCRIPTIONAL REGULATOR"/>
    <property type="match status" value="1"/>
</dbReference>
<protein>
    <submittedName>
        <fullName evidence="5">AraC family transcriptional regulator</fullName>
    </submittedName>
</protein>
<name>A0A3P1ALP5_9FLAO</name>
<keyword evidence="2" id="KW-0238">DNA-binding</keyword>
<keyword evidence="3" id="KW-0804">Transcription</keyword>
<dbReference type="GO" id="GO:0003700">
    <property type="term" value="F:DNA-binding transcription factor activity"/>
    <property type="evidence" value="ECO:0007669"/>
    <property type="project" value="InterPro"/>
</dbReference>
<organism evidence="5 6">
    <name type="scientific">Paenimyroides viscosum</name>
    <dbReference type="NCBI Taxonomy" id="2488729"/>
    <lineage>
        <taxon>Bacteria</taxon>
        <taxon>Pseudomonadati</taxon>
        <taxon>Bacteroidota</taxon>
        <taxon>Flavobacteriia</taxon>
        <taxon>Flavobacteriales</taxon>
        <taxon>Flavobacteriaceae</taxon>
        <taxon>Paenimyroides</taxon>
    </lineage>
</organism>